<proteinExistence type="predicted"/>
<organism evidence="1 2">
    <name type="scientific">Xenopus laevis</name>
    <name type="common">African clawed frog</name>
    <dbReference type="NCBI Taxonomy" id="8355"/>
    <lineage>
        <taxon>Eukaryota</taxon>
        <taxon>Metazoa</taxon>
        <taxon>Chordata</taxon>
        <taxon>Craniata</taxon>
        <taxon>Vertebrata</taxon>
        <taxon>Euteleostomi</taxon>
        <taxon>Amphibia</taxon>
        <taxon>Batrachia</taxon>
        <taxon>Anura</taxon>
        <taxon>Pipoidea</taxon>
        <taxon>Pipidae</taxon>
        <taxon>Xenopodinae</taxon>
        <taxon>Xenopus</taxon>
        <taxon>Xenopus</taxon>
    </lineage>
</organism>
<sequence length="93" mass="9851">MWAAGRAVVGCGVMREPLVELQQARGVTAGGGAVWEGCWWSCDRLGGSPLIEMQCGEGHWWGMSVEVTAGGGSDLPLVELQGTNSKWWSCGRG</sequence>
<dbReference type="Proteomes" id="UP000694892">
    <property type="component" value="Chromosome 5L"/>
</dbReference>
<gene>
    <name evidence="1" type="ORF">XELAEV_18026698mg</name>
</gene>
<dbReference type="EMBL" id="CM004474">
    <property type="protein sequence ID" value="OCT79886.1"/>
    <property type="molecule type" value="Genomic_DNA"/>
</dbReference>
<evidence type="ECO:0000313" key="2">
    <source>
        <dbReference type="Proteomes" id="UP000694892"/>
    </source>
</evidence>
<dbReference type="AlphaFoldDB" id="A0A974CWN0"/>
<accession>A0A974CWN0</accession>
<reference evidence="2" key="1">
    <citation type="journal article" date="2016" name="Nature">
        <title>Genome evolution in the allotetraploid frog Xenopus laevis.</title>
        <authorList>
            <person name="Session A.M."/>
            <person name="Uno Y."/>
            <person name="Kwon T."/>
            <person name="Chapman J.A."/>
            <person name="Toyoda A."/>
            <person name="Takahashi S."/>
            <person name="Fukui A."/>
            <person name="Hikosaka A."/>
            <person name="Suzuki A."/>
            <person name="Kondo M."/>
            <person name="van Heeringen S.J."/>
            <person name="Quigley I."/>
            <person name="Heinz S."/>
            <person name="Ogino H."/>
            <person name="Ochi H."/>
            <person name="Hellsten U."/>
            <person name="Lyons J.B."/>
            <person name="Simakov O."/>
            <person name="Putnam N."/>
            <person name="Stites J."/>
            <person name="Kuroki Y."/>
            <person name="Tanaka T."/>
            <person name="Michiue T."/>
            <person name="Watanabe M."/>
            <person name="Bogdanovic O."/>
            <person name="Lister R."/>
            <person name="Georgiou G."/>
            <person name="Paranjpe S.S."/>
            <person name="van Kruijsbergen I."/>
            <person name="Shu S."/>
            <person name="Carlson J."/>
            <person name="Kinoshita T."/>
            <person name="Ohta Y."/>
            <person name="Mawaribuchi S."/>
            <person name="Jenkins J."/>
            <person name="Grimwood J."/>
            <person name="Schmutz J."/>
            <person name="Mitros T."/>
            <person name="Mozaffari S.V."/>
            <person name="Suzuki Y."/>
            <person name="Haramoto Y."/>
            <person name="Yamamoto T.S."/>
            <person name="Takagi C."/>
            <person name="Heald R."/>
            <person name="Miller K."/>
            <person name="Haudenschild C."/>
            <person name="Kitzman J."/>
            <person name="Nakayama T."/>
            <person name="Izutsu Y."/>
            <person name="Robert J."/>
            <person name="Fortriede J."/>
            <person name="Burns K."/>
            <person name="Lotay V."/>
            <person name="Karimi K."/>
            <person name="Yasuoka Y."/>
            <person name="Dichmann D.S."/>
            <person name="Flajnik M.F."/>
            <person name="Houston D.W."/>
            <person name="Shendure J."/>
            <person name="DuPasquier L."/>
            <person name="Vize P.D."/>
            <person name="Zorn A.M."/>
            <person name="Ito M."/>
            <person name="Marcotte E.M."/>
            <person name="Wallingford J.B."/>
            <person name="Ito Y."/>
            <person name="Asashima M."/>
            <person name="Ueno N."/>
            <person name="Matsuda Y."/>
            <person name="Veenstra G.J."/>
            <person name="Fujiyama A."/>
            <person name="Harland R.M."/>
            <person name="Taira M."/>
            <person name="Rokhsar D.S."/>
        </authorList>
    </citation>
    <scope>NUCLEOTIDE SEQUENCE [LARGE SCALE GENOMIC DNA]</scope>
    <source>
        <strain evidence="2">J</strain>
    </source>
</reference>
<evidence type="ECO:0000313" key="1">
    <source>
        <dbReference type="EMBL" id="OCT79886.1"/>
    </source>
</evidence>
<name>A0A974CWN0_XENLA</name>
<protein>
    <submittedName>
        <fullName evidence="1">Uncharacterized protein</fullName>
    </submittedName>
</protein>